<dbReference type="InterPro" id="IPR036291">
    <property type="entry name" value="NAD(P)-bd_dom_sf"/>
</dbReference>
<dbReference type="GO" id="GO:0050661">
    <property type="term" value="F:NADP binding"/>
    <property type="evidence" value="ECO:0007669"/>
    <property type="project" value="InterPro"/>
</dbReference>
<dbReference type="SUPFAM" id="SSF48179">
    <property type="entry name" value="6-phosphogluconate dehydrogenase C-terminal domain-like"/>
    <property type="match status" value="1"/>
</dbReference>
<dbReference type="Gene3D" id="1.10.1040.10">
    <property type="entry name" value="N-(1-d-carboxylethyl)-l-norvaline Dehydrogenase, domain 2"/>
    <property type="match status" value="1"/>
</dbReference>
<gene>
    <name evidence="7" type="ORF">KTA_00860</name>
</gene>
<feature type="domain" description="3-hydroxyisobutyrate dehydrogenase-like NAD-binding" evidence="6">
    <location>
        <begin position="175"/>
        <end position="292"/>
    </location>
</feature>
<proteinExistence type="inferred from homology"/>
<dbReference type="PANTHER" id="PTHR43580">
    <property type="entry name" value="OXIDOREDUCTASE GLYR1-RELATED"/>
    <property type="match status" value="1"/>
</dbReference>
<dbReference type="AlphaFoldDB" id="A0A455SU30"/>
<reference evidence="7" key="1">
    <citation type="submission" date="2018-12" db="EMBL/GenBank/DDBJ databases">
        <title>Novel natural products biosynthetic potential of the class Ktedonobacteria.</title>
        <authorList>
            <person name="Zheng Y."/>
            <person name="Saitou A."/>
            <person name="Wang C.M."/>
            <person name="Toyoda A."/>
            <person name="Minakuchi Y."/>
            <person name="Sekiguchi Y."/>
            <person name="Ueda K."/>
            <person name="Takano H."/>
            <person name="Sakai Y."/>
            <person name="Yokota A."/>
            <person name="Yabe S."/>
        </authorList>
    </citation>
    <scope>NUCLEOTIDE SEQUENCE</scope>
    <source>
        <strain evidence="7">A3-2</strain>
    </source>
</reference>
<organism evidence="7">
    <name type="scientific">Thermogemmatispora argillosa</name>
    <dbReference type="NCBI Taxonomy" id="2045280"/>
    <lineage>
        <taxon>Bacteria</taxon>
        <taxon>Bacillati</taxon>
        <taxon>Chloroflexota</taxon>
        <taxon>Ktedonobacteria</taxon>
        <taxon>Thermogemmatisporales</taxon>
        <taxon>Thermogemmatisporaceae</taxon>
        <taxon>Thermogemmatispora</taxon>
    </lineage>
</organism>
<evidence type="ECO:0000256" key="1">
    <source>
        <dbReference type="ARBA" id="ARBA00009080"/>
    </source>
</evidence>
<evidence type="ECO:0000259" key="6">
    <source>
        <dbReference type="Pfam" id="PF14833"/>
    </source>
</evidence>
<dbReference type="EMBL" id="AP019377">
    <property type="protein sequence ID" value="BBH91887.1"/>
    <property type="molecule type" value="Genomic_DNA"/>
</dbReference>
<feature type="domain" description="6-phosphogluconate dehydrogenase NADP-binding" evidence="5">
    <location>
        <begin position="11"/>
        <end position="166"/>
    </location>
</feature>
<sequence length="300" mass="31692">MRTVTEGPGVLGFAGLGRMGLPMARNLLRAGYRLRVYNRTPARAEELVAEGAQRVERPRDLAEPGGIVFSMLADDAALEAVTLGDDGLLAGLAPGGVHVSLSTVSPAIARRMQRLHAERGCAYVAAPVVGRPDAAAAGKLWICLAGEPVARQRVLPLLQVLGQAIFPFGDEPALANVVKLAANFLVGSALEALAEALALAEKQGVERTALVEMLAQTIFACSVYQNYGWMIAERRFVPGFSQRLALKDLGLVLDAADQAQVPMPLASLVHDRLLSGVARGRGEEDWTALARAVDESAGLA</sequence>
<protein>
    <submittedName>
        <fullName evidence="7">Dehydrogenase</fullName>
    </submittedName>
</protein>
<dbReference type="PANTHER" id="PTHR43580:SF2">
    <property type="entry name" value="CYTOKINE-LIKE NUCLEAR FACTOR N-PAC"/>
    <property type="match status" value="1"/>
</dbReference>
<dbReference type="Pfam" id="PF03446">
    <property type="entry name" value="NAD_binding_2"/>
    <property type="match status" value="1"/>
</dbReference>
<dbReference type="InterPro" id="IPR013328">
    <property type="entry name" value="6PGD_dom2"/>
</dbReference>
<comment type="similarity">
    <text evidence="1">Belongs to the HIBADH-related family.</text>
</comment>
<dbReference type="InterPro" id="IPR015815">
    <property type="entry name" value="HIBADH-related"/>
</dbReference>
<keyword evidence="3" id="KW-0520">NAD</keyword>
<dbReference type="Gene3D" id="3.40.50.720">
    <property type="entry name" value="NAD(P)-binding Rossmann-like Domain"/>
    <property type="match status" value="1"/>
</dbReference>
<evidence type="ECO:0000256" key="4">
    <source>
        <dbReference type="PIRSR" id="PIRSR000103-1"/>
    </source>
</evidence>
<dbReference type="Pfam" id="PF14833">
    <property type="entry name" value="NAD_binding_11"/>
    <property type="match status" value="1"/>
</dbReference>
<dbReference type="InterPro" id="IPR029154">
    <property type="entry name" value="HIBADH-like_NADP-bd"/>
</dbReference>
<dbReference type="InterPro" id="IPR006115">
    <property type="entry name" value="6PGDH_NADP-bd"/>
</dbReference>
<evidence type="ECO:0000259" key="5">
    <source>
        <dbReference type="Pfam" id="PF03446"/>
    </source>
</evidence>
<dbReference type="GO" id="GO:0016491">
    <property type="term" value="F:oxidoreductase activity"/>
    <property type="evidence" value="ECO:0007669"/>
    <property type="project" value="UniProtKB-KW"/>
</dbReference>
<dbReference type="InterPro" id="IPR051265">
    <property type="entry name" value="HIBADH-related_NP60_sf"/>
</dbReference>
<evidence type="ECO:0000256" key="3">
    <source>
        <dbReference type="ARBA" id="ARBA00023027"/>
    </source>
</evidence>
<name>A0A455SU30_9CHLR</name>
<dbReference type="InterPro" id="IPR008927">
    <property type="entry name" value="6-PGluconate_DH-like_C_sf"/>
</dbReference>
<feature type="active site" evidence="4">
    <location>
        <position position="179"/>
    </location>
</feature>
<accession>A0A455SU30</accession>
<keyword evidence="2" id="KW-0560">Oxidoreductase</keyword>
<dbReference type="SUPFAM" id="SSF51735">
    <property type="entry name" value="NAD(P)-binding Rossmann-fold domains"/>
    <property type="match status" value="1"/>
</dbReference>
<dbReference type="PIRSF" id="PIRSF000103">
    <property type="entry name" value="HIBADH"/>
    <property type="match status" value="1"/>
</dbReference>
<evidence type="ECO:0000256" key="2">
    <source>
        <dbReference type="ARBA" id="ARBA00023002"/>
    </source>
</evidence>
<evidence type="ECO:0000313" key="7">
    <source>
        <dbReference type="EMBL" id="BBH91887.1"/>
    </source>
</evidence>
<dbReference type="GO" id="GO:0051287">
    <property type="term" value="F:NAD binding"/>
    <property type="evidence" value="ECO:0007669"/>
    <property type="project" value="InterPro"/>
</dbReference>